<accession>A0ABX1FZG9</accession>
<protein>
    <submittedName>
        <fullName evidence="1">Uncharacterized protein</fullName>
    </submittedName>
</protein>
<proteinExistence type="predicted"/>
<sequence>MPRKLLGLSLSGTQGFLKVIGLATDRWDREEVAFGVETTDEGGRYRTMLMFNPQSGRLTNYVEEFLVDDDPVTQSHFATNLVTRYIVIS</sequence>
<dbReference type="Proteomes" id="UP000746595">
    <property type="component" value="Unassembled WGS sequence"/>
</dbReference>
<keyword evidence="2" id="KW-1185">Reference proteome</keyword>
<evidence type="ECO:0000313" key="2">
    <source>
        <dbReference type="Proteomes" id="UP000746595"/>
    </source>
</evidence>
<name>A0ABX1FZG9_9MICC</name>
<dbReference type="EMBL" id="JAAWVT010000001">
    <property type="protein sequence ID" value="NKG19104.1"/>
    <property type="molecule type" value="Genomic_DNA"/>
</dbReference>
<organism evidence="1 2">
    <name type="scientific">Paeniglutamicibacter terrestris</name>
    <dbReference type="NCBI Taxonomy" id="2723403"/>
    <lineage>
        <taxon>Bacteria</taxon>
        <taxon>Bacillati</taxon>
        <taxon>Actinomycetota</taxon>
        <taxon>Actinomycetes</taxon>
        <taxon>Micrococcales</taxon>
        <taxon>Micrococcaceae</taxon>
        <taxon>Paeniglutamicibacter</taxon>
    </lineage>
</organism>
<evidence type="ECO:0000313" key="1">
    <source>
        <dbReference type="EMBL" id="NKG19104.1"/>
    </source>
</evidence>
<gene>
    <name evidence="1" type="ORF">HED64_00095</name>
</gene>
<comment type="caution">
    <text evidence="1">The sequence shown here is derived from an EMBL/GenBank/DDBJ whole genome shotgun (WGS) entry which is preliminary data.</text>
</comment>
<reference evidence="1 2" key="1">
    <citation type="submission" date="2020-04" db="EMBL/GenBank/DDBJ databases">
        <title>Paeniglutamicibacter sp. ANT13_2, a novel actinomycete isolated from sediment in Antarctica.</title>
        <authorList>
            <person name="Sakdapetsiri C."/>
            <person name="Pinyakong O."/>
        </authorList>
    </citation>
    <scope>NUCLEOTIDE SEQUENCE [LARGE SCALE GENOMIC DNA]</scope>
    <source>
        <strain evidence="1 2">ANT13_2</strain>
    </source>
</reference>
<dbReference type="RefSeq" id="WP_168150142.1">
    <property type="nucleotide sequence ID" value="NZ_JAAWVT010000001.1"/>
</dbReference>